<feature type="transmembrane region" description="Helical" evidence="7">
    <location>
        <begin position="474"/>
        <end position="494"/>
    </location>
</feature>
<keyword evidence="5 7" id="KW-0472">Membrane</keyword>
<organism evidence="9 10">
    <name type="scientific">Ceraceosorus bombacis</name>
    <dbReference type="NCBI Taxonomy" id="401625"/>
    <lineage>
        <taxon>Eukaryota</taxon>
        <taxon>Fungi</taxon>
        <taxon>Dikarya</taxon>
        <taxon>Basidiomycota</taxon>
        <taxon>Ustilaginomycotina</taxon>
        <taxon>Exobasidiomycetes</taxon>
        <taxon>Ceraceosorales</taxon>
        <taxon>Ceraceosoraceae</taxon>
        <taxon>Ceraceosorus</taxon>
    </lineage>
</organism>
<evidence type="ECO:0000313" key="10">
    <source>
        <dbReference type="Proteomes" id="UP000054845"/>
    </source>
</evidence>
<dbReference type="InterPro" id="IPR020846">
    <property type="entry name" value="MFS_dom"/>
</dbReference>
<feature type="domain" description="Major facilitator superfamily (MFS) profile" evidence="8">
    <location>
        <begin position="102"/>
        <end position="534"/>
    </location>
</feature>
<proteinExistence type="predicted"/>
<evidence type="ECO:0000256" key="1">
    <source>
        <dbReference type="ARBA" id="ARBA00004141"/>
    </source>
</evidence>
<dbReference type="OrthoDB" id="1935484at2759"/>
<evidence type="ECO:0000256" key="3">
    <source>
        <dbReference type="ARBA" id="ARBA00022692"/>
    </source>
</evidence>
<dbReference type="PROSITE" id="PS50850">
    <property type="entry name" value="MFS"/>
    <property type="match status" value="1"/>
</dbReference>
<sequence>MSASIGKEQTFASPAEYATLTRNGAQRTSQIDSKRSEDAASTSDNQSQSDLGSDKHIFSDPAVAAKWAAVYKESKYECRHRFDPHLTWDAEEERKLVRKLDIRIMLFIWVLFMSLDLIRRNINRALPDNFLKDLGITTDDFNNGQVIYFASFLFMELPSGLISKRLGADIWIPVQIVVWSIICSAQAGLTNKVSFFLTRALLGAAQGGFIPDACLYLSYFYTSAELTTRLSWFYTVLGISQLLGSFLAAAFIELRGWHGLAGWQYLFAFEGLITGVVGIFAFFWMVPSVTASKGWLRGKNGWFNEREEKILVNRVLRDDATKGDMNNRQAVDWKGLWRALGEKDLWPIYLLGLVIYIPFQPPQTYLSLTLRNLGFSVLHSNLLAIPSQFLFAVNCLWLSWLARRYNERSLIAVFSNVWTLPLLIALRAIPHLKDSYWSWVRYALLTLVASFPYCHPTLISWLSQNSKSVRNRAVAVCLYNMSYQVGSIFATRIFAEKDKPYYPKGFTALIAICAFAIVQAFATKVYYIWRNRSKQAEWAKLTADERMEYTLHNKEDGGRRLDVRLVH</sequence>
<dbReference type="STRING" id="401625.A0A0P1BAS6"/>
<evidence type="ECO:0000259" key="8">
    <source>
        <dbReference type="PROSITE" id="PS50850"/>
    </source>
</evidence>
<evidence type="ECO:0000256" key="5">
    <source>
        <dbReference type="ARBA" id="ARBA00023136"/>
    </source>
</evidence>
<dbReference type="GO" id="GO:0016020">
    <property type="term" value="C:membrane"/>
    <property type="evidence" value="ECO:0007669"/>
    <property type="project" value="UniProtKB-SubCell"/>
</dbReference>
<dbReference type="PANTHER" id="PTHR43791:SF65">
    <property type="entry name" value="MAJOR FACILITATOR SUPERFAMILY (MFS) PROFILE DOMAIN-CONTAINING PROTEIN-RELATED"/>
    <property type="match status" value="1"/>
</dbReference>
<dbReference type="AlphaFoldDB" id="A0A0P1BAS6"/>
<feature type="transmembrane region" description="Helical" evidence="7">
    <location>
        <begin position="232"/>
        <end position="252"/>
    </location>
</feature>
<dbReference type="EMBL" id="CCYA01000199">
    <property type="protein sequence ID" value="CEH13100.1"/>
    <property type="molecule type" value="Genomic_DNA"/>
</dbReference>
<feature type="transmembrane region" description="Helical" evidence="7">
    <location>
        <begin position="345"/>
        <end position="362"/>
    </location>
</feature>
<dbReference type="Proteomes" id="UP000054845">
    <property type="component" value="Unassembled WGS sequence"/>
</dbReference>
<feature type="transmembrane region" description="Helical" evidence="7">
    <location>
        <begin position="264"/>
        <end position="286"/>
    </location>
</feature>
<protein>
    <submittedName>
        <fullName evidence="9">Permease of the major facilitator superfamily</fullName>
    </submittedName>
</protein>
<dbReference type="Pfam" id="PF07690">
    <property type="entry name" value="MFS_1"/>
    <property type="match status" value="1"/>
</dbReference>
<evidence type="ECO:0000256" key="2">
    <source>
        <dbReference type="ARBA" id="ARBA00022448"/>
    </source>
</evidence>
<reference evidence="9 10" key="1">
    <citation type="submission" date="2014-09" db="EMBL/GenBank/DDBJ databases">
        <authorList>
            <person name="Magalhaes I.L.F."/>
            <person name="Oliveira U."/>
            <person name="Santos F.R."/>
            <person name="Vidigal T.H.D.A."/>
            <person name="Brescovit A.D."/>
            <person name="Santos A.J."/>
        </authorList>
    </citation>
    <scope>NUCLEOTIDE SEQUENCE [LARGE SCALE GENOMIC DNA]</scope>
</reference>
<keyword evidence="10" id="KW-1185">Reference proteome</keyword>
<keyword evidence="2" id="KW-0813">Transport</keyword>
<feature type="transmembrane region" description="Helical" evidence="7">
    <location>
        <begin position="382"/>
        <end position="402"/>
    </location>
</feature>
<evidence type="ECO:0000256" key="6">
    <source>
        <dbReference type="SAM" id="MobiDB-lite"/>
    </source>
</evidence>
<comment type="subcellular location">
    <subcellularLocation>
        <location evidence="1">Membrane</location>
        <topology evidence="1">Multi-pass membrane protein</topology>
    </subcellularLocation>
</comment>
<name>A0A0P1BAS6_9BASI</name>
<feature type="transmembrane region" description="Helical" evidence="7">
    <location>
        <begin position="409"/>
        <end position="430"/>
    </location>
</feature>
<feature type="transmembrane region" description="Helical" evidence="7">
    <location>
        <begin position="442"/>
        <end position="462"/>
    </location>
</feature>
<dbReference type="PANTHER" id="PTHR43791">
    <property type="entry name" value="PERMEASE-RELATED"/>
    <property type="match status" value="1"/>
</dbReference>
<keyword evidence="3 7" id="KW-0812">Transmembrane</keyword>
<dbReference type="InterPro" id="IPR036259">
    <property type="entry name" value="MFS_trans_sf"/>
</dbReference>
<dbReference type="InterPro" id="IPR011701">
    <property type="entry name" value="MFS"/>
</dbReference>
<dbReference type="GO" id="GO:0022857">
    <property type="term" value="F:transmembrane transporter activity"/>
    <property type="evidence" value="ECO:0007669"/>
    <property type="project" value="InterPro"/>
</dbReference>
<keyword evidence="4 7" id="KW-1133">Transmembrane helix</keyword>
<evidence type="ECO:0000256" key="4">
    <source>
        <dbReference type="ARBA" id="ARBA00022989"/>
    </source>
</evidence>
<feature type="compositionally biased region" description="Polar residues" evidence="6">
    <location>
        <begin position="20"/>
        <end position="31"/>
    </location>
</feature>
<feature type="compositionally biased region" description="Polar residues" evidence="6">
    <location>
        <begin position="39"/>
        <end position="51"/>
    </location>
</feature>
<evidence type="ECO:0000256" key="7">
    <source>
        <dbReference type="SAM" id="Phobius"/>
    </source>
</evidence>
<dbReference type="SUPFAM" id="SSF103473">
    <property type="entry name" value="MFS general substrate transporter"/>
    <property type="match status" value="1"/>
</dbReference>
<dbReference type="Gene3D" id="1.20.1250.20">
    <property type="entry name" value="MFS general substrate transporter like domains"/>
    <property type="match status" value="2"/>
</dbReference>
<feature type="region of interest" description="Disordered" evidence="6">
    <location>
        <begin position="1"/>
        <end position="55"/>
    </location>
</feature>
<accession>A0A0P1BAS6</accession>
<evidence type="ECO:0000313" key="9">
    <source>
        <dbReference type="EMBL" id="CEH13100.1"/>
    </source>
</evidence>
<dbReference type="FunFam" id="1.20.1250.20:FF:000106">
    <property type="entry name" value="MFS transporter, putative"/>
    <property type="match status" value="1"/>
</dbReference>
<feature type="transmembrane region" description="Helical" evidence="7">
    <location>
        <begin position="506"/>
        <end position="529"/>
    </location>
</feature>